<keyword evidence="1" id="KW-0472">Membrane</keyword>
<evidence type="ECO:0000313" key="4">
    <source>
        <dbReference type="Proteomes" id="UP000298125"/>
    </source>
</evidence>
<feature type="domain" description="SH3b" evidence="2">
    <location>
        <begin position="91"/>
        <end position="152"/>
    </location>
</feature>
<dbReference type="EMBL" id="RQGA01000017">
    <property type="protein sequence ID" value="TGL35766.1"/>
    <property type="molecule type" value="Genomic_DNA"/>
</dbReference>
<name>A0A4R9JB24_9LEPT</name>
<protein>
    <submittedName>
        <fullName evidence="3">SH3 domain-containing protein</fullName>
    </submittedName>
</protein>
<dbReference type="Gene3D" id="2.30.30.40">
    <property type="entry name" value="SH3 Domains"/>
    <property type="match status" value="1"/>
</dbReference>
<sequence length="267" mass="31066">MPIQHFRKELWKVLLLFLGKRLIYRGGAIRVDLEIFFMKLKKKHNSKKNLKIIFFSKQVFFFIFAVFALQCIGTDRKSTEVPIATKCVFMDGLKLRENPSPHEKTHFILKYGESLNIYQLSNHQDLINGIQSNWSLVEFNGTKGWVFSAYLKENCPSEKNKYVGLIRLNHNYPIFHLQAKNSEYMIGNIYKTKDCSEINNQACIYTCAYEAGGGSCSITSFKIDKNLITIQVALKKDLLFVQNNEKYICMIENSEELEPKIIFCDKR</sequence>
<reference evidence="3" key="1">
    <citation type="journal article" date="2019" name="PLoS Negl. Trop. Dis.">
        <title>Revisiting the worldwide diversity of Leptospira species in the environment.</title>
        <authorList>
            <person name="Vincent A.T."/>
            <person name="Schiettekatte O."/>
            <person name="Bourhy P."/>
            <person name="Veyrier F.J."/>
            <person name="Picardeau M."/>
        </authorList>
    </citation>
    <scope>NUCLEOTIDE SEQUENCE [LARGE SCALE GENOMIC DNA]</scope>
    <source>
        <strain evidence="3">201702692</strain>
    </source>
</reference>
<feature type="transmembrane region" description="Helical" evidence="1">
    <location>
        <begin position="49"/>
        <end position="69"/>
    </location>
</feature>
<proteinExistence type="predicted"/>
<accession>A0A4R9JB24</accession>
<keyword evidence="4" id="KW-1185">Reference proteome</keyword>
<dbReference type="InterPro" id="IPR003646">
    <property type="entry name" value="SH3-like_bac-type"/>
</dbReference>
<gene>
    <name evidence="3" type="ORF">EHQ49_17100</name>
</gene>
<evidence type="ECO:0000256" key="1">
    <source>
        <dbReference type="SAM" id="Phobius"/>
    </source>
</evidence>
<dbReference type="OrthoDB" id="335867at2"/>
<keyword evidence="1" id="KW-0812">Transmembrane</keyword>
<dbReference type="AlphaFoldDB" id="A0A4R9JB24"/>
<dbReference type="Pfam" id="PF08239">
    <property type="entry name" value="SH3_3"/>
    <property type="match status" value="1"/>
</dbReference>
<keyword evidence="1" id="KW-1133">Transmembrane helix</keyword>
<comment type="caution">
    <text evidence="3">The sequence shown here is derived from an EMBL/GenBank/DDBJ whole genome shotgun (WGS) entry which is preliminary data.</text>
</comment>
<evidence type="ECO:0000313" key="3">
    <source>
        <dbReference type="EMBL" id="TGL35766.1"/>
    </source>
</evidence>
<evidence type="ECO:0000259" key="2">
    <source>
        <dbReference type="Pfam" id="PF08239"/>
    </source>
</evidence>
<organism evidence="3 4">
    <name type="scientific">Leptospira perdikensis</name>
    <dbReference type="NCBI Taxonomy" id="2484948"/>
    <lineage>
        <taxon>Bacteria</taxon>
        <taxon>Pseudomonadati</taxon>
        <taxon>Spirochaetota</taxon>
        <taxon>Spirochaetia</taxon>
        <taxon>Leptospirales</taxon>
        <taxon>Leptospiraceae</taxon>
        <taxon>Leptospira</taxon>
    </lineage>
</organism>
<dbReference type="Proteomes" id="UP000298125">
    <property type="component" value="Unassembled WGS sequence"/>
</dbReference>